<evidence type="ECO:0000256" key="3">
    <source>
        <dbReference type="SAM" id="MobiDB-lite"/>
    </source>
</evidence>
<feature type="compositionally biased region" description="Low complexity" evidence="3">
    <location>
        <begin position="640"/>
        <end position="666"/>
    </location>
</feature>
<dbReference type="GO" id="GO:0006325">
    <property type="term" value="P:chromatin organization"/>
    <property type="evidence" value="ECO:0007669"/>
    <property type="project" value="UniProtKB-ARBA"/>
</dbReference>
<dbReference type="PANTHER" id="PTHR22881">
    <property type="entry name" value="BROMODOMAIN CONTAINING PROTEIN"/>
    <property type="match status" value="1"/>
</dbReference>
<dbReference type="SMART" id="SM00297">
    <property type="entry name" value="BROMO"/>
    <property type="match status" value="1"/>
</dbReference>
<organism evidence="5 6">
    <name type="scientific">Mucor circinelloides f. lusitanicus</name>
    <name type="common">Mucor racemosus var. lusitanicus</name>
    <dbReference type="NCBI Taxonomy" id="29924"/>
    <lineage>
        <taxon>Eukaryota</taxon>
        <taxon>Fungi</taxon>
        <taxon>Fungi incertae sedis</taxon>
        <taxon>Mucoromycota</taxon>
        <taxon>Mucoromycotina</taxon>
        <taxon>Mucoromycetes</taxon>
        <taxon>Mucorales</taxon>
        <taxon>Mucorineae</taxon>
        <taxon>Mucoraceae</taxon>
        <taxon>Mucor</taxon>
    </lineage>
</organism>
<feature type="compositionally biased region" description="Basic residues" evidence="3">
    <location>
        <begin position="49"/>
        <end position="65"/>
    </location>
</feature>
<comment type="caution">
    <text evidence="5">The sequence shown here is derived from an EMBL/GenBank/DDBJ whole genome shotgun (WGS) entry which is preliminary data.</text>
</comment>
<gene>
    <name evidence="5" type="ORF">FB192DRAFT_1435309</name>
</gene>
<dbReference type="GO" id="GO:0006357">
    <property type="term" value="P:regulation of transcription by RNA polymerase II"/>
    <property type="evidence" value="ECO:0007669"/>
    <property type="project" value="TreeGrafter"/>
</dbReference>
<dbReference type="PROSITE" id="PS50014">
    <property type="entry name" value="BROMODOMAIN_2"/>
    <property type="match status" value="1"/>
</dbReference>
<reference evidence="5 6" key="1">
    <citation type="submission" date="2019-09" db="EMBL/GenBank/DDBJ databases">
        <authorList>
            <consortium name="DOE Joint Genome Institute"/>
            <person name="Mondo S.J."/>
            <person name="Navarro-Mendoza M.I."/>
            <person name="Perez-Arques C."/>
            <person name="Panchal S."/>
            <person name="Nicolas F.E."/>
            <person name="Ganguly P."/>
            <person name="Pangilinan J."/>
            <person name="Grigoriev I."/>
            <person name="Heitman J."/>
            <person name="Sanya K."/>
            <person name="Garre V."/>
        </authorList>
    </citation>
    <scope>NUCLEOTIDE SEQUENCE [LARGE SCALE GENOMIC DNA]</scope>
    <source>
        <strain evidence="5 6">MU402</strain>
    </source>
</reference>
<dbReference type="GO" id="GO:0005634">
    <property type="term" value="C:nucleus"/>
    <property type="evidence" value="ECO:0007669"/>
    <property type="project" value="TreeGrafter"/>
</dbReference>
<dbReference type="AlphaFoldDB" id="A0A8H4BKL2"/>
<feature type="compositionally biased region" description="Basic and acidic residues" evidence="3">
    <location>
        <begin position="102"/>
        <end position="128"/>
    </location>
</feature>
<evidence type="ECO:0000313" key="6">
    <source>
        <dbReference type="Proteomes" id="UP000469890"/>
    </source>
</evidence>
<dbReference type="InterPro" id="IPR001487">
    <property type="entry name" value="Bromodomain"/>
</dbReference>
<dbReference type="InterPro" id="IPR036427">
    <property type="entry name" value="Bromodomain-like_sf"/>
</dbReference>
<dbReference type="PANTHER" id="PTHR22881:SF27">
    <property type="entry name" value="BROMODOMAIN CONTAINING 7_9"/>
    <property type="match status" value="1"/>
</dbReference>
<dbReference type="InterPro" id="IPR051831">
    <property type="entry name" value="Bromodomain_contain_prot"/>
</dbReference>
<name>A0A8H4BKL2_MUCCL</name>
<dbReference type="SUPFAM" id="SSF47370">
    <property type="entry name" value="Bromodomain"/>
    <property type="match status" value="1"/>
</dbReference>
<keyword evidence="1 2" id="KW-0103">Bromodomain</keyword>
<dbReference type="PRINTS" id="PR00503">
    <property type="entry name" value="BROMODOMAIN"/>
</dbReference>
<feature type="compositionally biased region" description="Polar residues" evidence="3">
    <location>
        <begin position="134"/>
        <end position="160"/>
    </location>
</feature>
<feature type="compositionally biased region" description="Low complexity" evidence="3">
    <location>
        <begin position="174"/>
        <end position="184"/>
    </location>
</feature>
<dbReference type="Pfam" id="PF00439">
    <property type="entry name" value="Bromodomain"/>
    <property type="match status" value="1"/>
</dbReference>
<dbReference type="CDD" id="cd04369">
    <property type="entry name" value="Bromodomain"/>
    <property type="match status" value="1"/>
</dbReference>
<evidence type="ECO:0000256" key="2">
    <source>
        <dbReference type="PROSITE-ProRule" id="PRU00035"/>
    </source>
</evidence>
<feature type="region of interest" description="Disordered" evidence="3">
    <location>
        <begin position="623"/>
        <end position="666"/>
    </location>
</feature>
<proteinExistence type="predicted"/>
<evidence type="ECO:0000259" key="4">
    <source>
        <dbReference type="PROSITE" id="PS50014"/>
    </source>
</evidence>
<feature type="region of interest" description="Disordered" evidence="3">
    <location>
        <begin position="1"/>
        <end position="196"/>
    </location>
</feature>
<protein>
    <recommendedName>
        <fullName evidence="4">Bromo domain-containing protein</fullName>
    </recommendedName>
</protein>
<dbReference type="Gene3D" id="1.20.920.10">
    <property type="entry name" value="Bromodomain-like"/>
    <property type="match status" value="1"/>
</dbReference>
<evidence type="ECO:0000256" key="1">
    <source>
        <dbReference type="ARBA" id="ARBA00023117"/>
    </source>
</evidence>
<accession>A0A8H4BKL2</accession>
<dbReference type="Proteomes" id="UP000469890">
    <property type="component" value="Unassembled WGS sequence"/>
</dbReference>
<sequence length="666" mass="73440">MSYSPELSPINYSEEEEEDVEKPSAKATPTIKLKLKLNPLPSASTTVDKKKKHKKKSKKKHKRSKQATADDSDGEEYAQQPEEHVYVGGKRPFASLQQEQQQHNDQDYYQHHEEDSETESYHPTDTKKPRLGSSDYNRYDASSTPLESVSNAISSHPTTISHKKGRRSSSMKSNAGAAAAAANGEKPKKRGRPTNKAKAAAIMAAMPPKVPEVPKKDTKSILTKLLDNIQKRDAYGFFLEPVDPKLVPDYLKVIKVPMDFSTMRKNIEAGKYQTGEDFRHDFELIISNAKIYNSRETIYWKSADKIHDFGIKLIDRAAKQIEEEKLNQAALAAEAAAIAKANAAAARASPSAAAANEDMSSSSSRKMSISFSKRKESFGIKEEDVDIMGIDSSIPALRKQSRQGSEIHTRETSVDIASSRAMTPIRSLTSPYKKKKKKVADTGVLYGPDGSLHTVGGVSDLDTLLPKEHPFADPPQLTIANPAALPSAFFLNRHSADDFFHNKHLVHSAHFCDYGPFTTLGGQPPGAFYTALDASYIYPLYGDDRGEAYMKSIWDFLDEDDDVDLVNEIEQKANHLTRGAWRVVQQTLERKNDNLEKKNTPLDQYPTIDTEFGKVEAAAIVDKIESKLNPPPPPPPSLITAPQPTTSTESTSNSVTPVAAAAPSST</sequence>
<feature type="domain" description="Bromo" evidence="4">
    <location>
        <begin position="230"/>
        <end position="300"/>
    </location>
</feature>
<dbReference type="EMBL" id="JAAECE010000003">
    <property type="protein sequence ID" value="KAF1804074.1"/>
    <property type="molecule type" value="Genomic_DNA"/>
</dbReference>
<evidence type="ECO:0000313" key="5">
    <source>
        <dbReference type="EMBL" id="KAF1804074.1"/>
    </source>
</evidence>